<protein>
    <submittedName>
        <fullName evidence="3">MerR family transcriptional regulator</fullName>
    </submittedName>
</protein>
<dbReference type="PANTHER" id="PTHR30204:SF97">
    <property type="entry name" value="MERR FAMILY REGULATORY PROTEIN"/>
    <property type="match status" value="1"/>
</dbReference>
<reference evidence="3 4" key="1">
    <citation type="submission" date="2021-01" db="EMBL/GenBank/DDBJ databases">
        <title>Identification of strong promoters based on the transcriptome of Brevibacillus choshinensis.</title>
        <authorList>
            <person name="Yao D."/>
            <person name="Zhang K."/>
            <person name="Wu J."/>
        </authorList>
    </citation>
    <scope>NUCLEOTIDE SEQUENCE [LARGE SCALE GENOMIC DNA]</scope>
    <source>
        <strain evidence="3 4">HPD31-SP3</strain>
    </source>
</reference>
<dbReference type="RefSeq" id="WP_203356018.1">
    <property type="nucleotide sequence ID" value="NZ_CP069127.1"/>
</dbReference>
<proteinExistence type="predicted"/>
<dbReference type="Proteomes" id="UP000596248">
    <property type="component" value="Chromosome"/>
</dbReference>
<name>A0ABX7FUJ0_BRECH</name>
<dbReference type="EMBL" id="CP069127">
    <property type="protein sequence ID" value="QRG69021.1"/>
    <property type="molecule type" value="Genomic_DNA"/>
</dbReference>
<evidence type="ECO:0000259" key="2">
    <source>
        <dbReference type="PROSITE" id="PS50937"/>
    </source>
</evidence>
<dbReference type="SMART" id="SM00422">
    <property type="entry name" value="HTH_MERR"/>
    <property type="match status" value="1"/>
</dbReference>
<keyword evidence="4" id="KW-1185">Reference proteome</keyword>
<sequence length="278" mass="31956">MLRISEFSKLSGASIKTLRYYDQLELVKPAFVDQLSGYRYYSEEQLLTIKRIASFKEQGFTLEQIKTFLEERTPLSVIKDQLLDKQHELMQIISLAQRQLAEVSERIDRVEVHHEKKPIHQQVLLRPVEPQLVASIRSRIRRATLCVLLDELAKYVDRHGQRKNPSLMILWHDCEFPGEDDQDEIDVEVAMPLSGEIPGNERVSVRYLPGVDRAAALLHECDPYKSDCSAIHDVLDWVVSNGYTPAGSEPIRETYLSADHEMYGRMRQSEIVVPLAAI</sequence>
<dbReference type="Gene3D" id="3.20.80.10">
    <property type="entry name" value="Regulatory factor, effector binding domain"/>
    <property type="match status" value="1"/>
</dbReference>
<gene>
    <name evidence="3" type="ORF">JNE38_07740</name>
</gene>
<dbReference type="SUPFAM" id="SSF46955">
    <property type="entry name" value="Putative DNA-binding domain"/>
    <property type="match status" value="1"/>
</dbReference>
<evidence type="ECO:0000256" key="1">
    <source>
        <dbReference type="ARBA" id="ARBA00023125"/>
    </source>
</evidence>
<dbReference type="PANTHER" id="PTHR30204">
    <property type="entry name" value="REDOX-CYCLING DRUG-SENSING TRANSCRIPTIONAL ACTIVATOR SOXR"/>
    <property type="match status" value="1"/>
</dbReference>
<accession>A0ABX7FUJ0</accession>
<keyword evidence="1" id="KW-0238">DNA-binding</keyword>
<organism evidence="3 4">
    <name type="scientific">Brevibacillus choshinensis</name>
    <dbReference type="NCBI Taxonomy" id="54911"/>
    <lineage>
        <taxon>Bacteria</taxon>
        <taxon>Bacillati</taxon>
        <taxon>Bacillota</taxon>
        <taxon>Bacilli</taxon>
        <taxon>Bacillales</taxon>
        <taxon>Paenibacillaceae</taxon>
        <taxon>Brevibacillus</taxon>
    </lineage>
</organism>
<dbReference type="InterPro" id="IPR029442">
    <property type="entry name" value="GyrI-like"/>
</dbReference>
<dbReference type="InterPro" id="IPR047057">
    <property type="entry name" value="MerR_fam"/>
</dbReference>
<dbReference type="InterPro" id="IPR000551">
    <property type="entry name" value="MerR-type_HTH_dom"/>
</dbReference>
<dbReference type="Gene3D" id="1.10.1660.10">
    <property type="match status" value="1"/>
</dbReference>
<evidence type="ECO:0000313" key="3">
    <source>
        <dbReference type="EMBL" id="QRG69021.1"/>
    </source>
</evidence>
<feature type="domain" description="HTH merR-type" evidence="2">
    <location>
        <begin position="1"/>
        <end position="71"/>
    </location>
</feature>
<dbReference type="Pfam" id="PF13411">
    <property type="entry name" value="MerR_1"/>
    <property type="match status" value="1"/>
</dbReference>
<evidence type="ECO:0000313" key="4">
    <source>
        <dbReference type="Proteomes" id="UP000596248"/>
    </source>
</evidence>
<dbReference type="InterPro" id="IPR009061">
    <property type="entry name" value="DNA-bd_dom_put_sf"/>
</dbReference>
<dbReference type="PROSITE" id="PS50937">
    <property type="entry name" value="HTH_MERR_2"/>
    <property type="match status" value="1"/>
</dbReference>
<dbReference type="Pfam" id="PF06445">
    <property type="entry name" value="GyrI-like"/>
    <property type="match status" value="1"/>
</dbReference>
<dbReference type="InterPro" id="IPR011256">
    <property type="entry name" value="Reg_factor_effector_dom_sf"/>
</dbReference>